<proteinExistence type="predicted"/>
<dbReference type="AlphaFoldDB" id="A0A2P5FJE1"/>
<dbReference type="EMBL" id="JXTC01000028">
    <property type="protein sequence ID" value="PON97918.1"/>
    <property type="molecule type" value="Genomic_DNA"/>
</dbReference>
<dbReference type="PANTHER" id="PTHR33067:SF9">
    <property type="entry name" value="RNA-DIRECTED DNA POLYMERASE"/>
    <property type="match status" value="1"/>
</dbReference>
<organism evidence="1 2">
    <name type="scientific">Trema orientale</name>
    <name type="common">Charcoal tree</name>
    <name type="synonym">Celtis orientalis</name>
    <dbReference type="NCBI Taxonomy" id="63057"/>
    <lineage>
        <taxon>Eukaryota</taxon>
        <taxon>Viridiplantae</taxon>
        <taxon>Streptophyta</taxon>
        <taxon>Embryophyta</taxon>
        <taxon>Tracheophyta</taxon>
        <taxon>Spermatophyta</taxon>
        <taxon>Magnoliopsida</taxon>
        <taxon>eudicotyledons</taxon>
        <taxon>Gunneridae</taxon>
        <taxon>Pentapetalae</taxon>
        <taxon>rosids</taxon>
        <taxon>fabids</taxon>
        <taxon>Rosales</taxon>
        <taxon>Cannabaceae</taxon>
        <taxon>Trema</taxon>
    </lineage>
</organism>
<dbReference type="PANTHER" id="PTHR33067">
    <property type="entry name" value="RNA-DIRECTED DNA POLYMERASE-RELATED"/>
    <property type="match status" value="1"/>
</dbReference>
<dbReference type="InterPro" id="IPR021109">
    <property type="entry name" value="Peptidase_aspartic_dom_sf"/>
</dbReference>
<name>A0A2P5FJE1_TREOI</name>
<reference evidence="2" key="1">
    <citation type="submission" date="2016-06" db="EMBL/GenBank/DDBJ databases">
        <title>Parallel loss of symbiosis genes in relatives of nitrogen-fixing non-legume Parasponia.</title>
        <authorList>
            <person name="Van Velzen R."/>
            <person name="Holmer R."/>
            <person name="Bu F."/>
            <person name="Rutten L."/>
            <person name="Van Zeijl A."/>
            <person name="Liu W."/>
            <person name="Santuari L."/>
            <person name="Cao Q."/>
            <person name="Sharma T."/>
            <person name="Shen D."/>
            <person name="Roswanjaya Y."/>
            <person name="Wardhani T."/>
            <person name="Kalhor M.S."/>
            <person name="Jansen J."/>
            <person name="Van den Hoogen J."/>
            <person name="Gungor B."/>
            <person name="Hartog M."/>
            <person name="Hontelez J."/>
            <person name="Verver J."/>
            <person name="Yang W.-C."/>
            <person name="Schijlen E."/>
            <person name="Repin R."/>
            <person name="Schilthuizen M."/>
            <person name="Schranz E."/>
            <person name="Heidstra R."/>
            <person name="Miyata K."/>
            <person name="Fedorova E."/>
            <person name="Kohlen W."/>
            <person name="Bisseling T."/>
            <person name="Smit S."/>
            <person name="Geurts R."/>
        </authorList>
    </citation>
    <scope>NUCLEOTIDE SEQUENCE [LARGE SCALE GENOMIC DNA]</scope>
    <source>
        <strain evidence="2">cv. RG33-2</strain>
    </source>
</reference>
<dbReference type="OrthoDB" id="1166419at2759"/>
<evidence type="ECO:0000313" key="2">
    <source>
        <dbReference type="Proteomes" id="UP000237000"/>
    </source>
</evidence>
<dbReference type="Gene3D" id="2.40.70.10">
    <property type="entry name" value="Acid Proteases"/>
    <property type="match status" value="1"/>
</dbReference>
<gene>
    <name evidence="1" type="ORF">TorRG33x02_062330</name>
</gene>
<dbReference type="InParanoid" id="A0A2P5FJE1"/>
<keyword evidence="2" id="KW-1185">Reference proteome</keyword>
<sequence>MLQFADRFIKYPRGIIENVLVKVDKLFFPTDFIVLDMQEDENLPIIFRRPFLVTGRTVIDMYKGELTMRGEDQVISFNMFKEVDSPSDIDDCYKVNLVKENIEDNSLKKAPLISHEASSIHPIDVKAKKALGNTNVVEAP</sequence>
<dbReference type="Proteomes" id="UP000237000">
    <property type="component" value="Unassembled WGS sequence"/>
</dbReference>
<protein>
    <recommendedName>
        <fullName evidence="3">Reverse transcriptase domain-containing protein</fullName>
    </recommendedName>
</protein>
<comment type="caution">
    <text evidence="1">The sequence shown here is derived from an EMBL/GenBank/DDBJ whole genome shotgun (WGS) entry which is preliminary data.</text>
</comment>
<accession>A0A2P5FJE1</accession>
<evidence type="ECO:0008006" key="3">
    <source>
        <dbReference type="Google" id="ProtNLM"/>
    </source>
</evidence>
<evidence type="ECO:0000313" key="1">
    <source>
        <dbReference type="EMBL" id="PON97918.1"/>
    </source>
</evidence>